<keyword evidence="5" id="KW-0418">Kinase</keyword>
<proteinExistence type="inferred from homology"/>
<protein>
    <recommendedName>
        <fullName evidence="2">adenylate kinase</fullName>
        <ecNumber evidence="2">2.7.4.3</ecNumber>
    </recommendedName>
    <alternativeName>
        <fullName evidence="6">ATP:AMP phosphotransferase</fullName>
    </alternativeName>
</protein>
<evidence type="ECO:0000256" key="4">
    <source>
        <dbReference type="ARBA" id="ARBA00022741"/>
    </source>
</evidence>
<dbReference type="Pfam" id="PF00406">
    <property type="entry name" value="ADK"/>
    <property type="match status" value="1"/>
</dbReference>
<evidence type="ECO:0000256" key="6">
    <source>
        <dbReference type="ARBA" id="ARBA00031517"/>
    </source>
</evidence>
<reference evidence="7" key="1">
    <citation type="submission" date="2018-02" db="EMBL/GenBank/DDBJ databases">
        <authorList>
            <person name="Cohen D.B."/>
            <person name="Kent A.D."/>
        </authorList>
    </citation>
    <scope>NUCLEOTIDE SEQUENCE</scope>
</reference>
<dbReference type="EC" id="2.7.4.3" evidence="2"/>
<accession>A0A2N9HXS7</accession>
<dbReference type="Gene3D" id="3.40.50.300">
    <property type="entry name" value="P-loop containing nucleotide triphosphate hydrolases"/>
    <property type="match status" value="1"/>
</dbReference>
<dbReference type="CDD" id="cd01428">
    <property type="entry name" value="ADK"/>
    <property type="match status" value="1"/>
</dbReference>
<gene>
    <name evidence="7" type="ORF">FSB_LOCUS44432</name>
</gene>
<dbReference type="EMBL" id="OIVN01004301">
    <property type="protein sequence ID" value="SPD16550.1"/>
    <property type="molecule type" value="Genomic_DNA"/>
</dbReference>
<dbReference type="AlphaFoldDB" id="A0A2N9HXS7"/>
<keyword evidence="4" id="KW-0547">Nucleotide-binding</keyword>
<comment type="similarity">
    <text evidence="1">Belongs to the adenylate kinase family.</text>
</comment>
<dbReference type="InterPro" id="IPR033690">
    <property type="entry name" value="Adenylat_kinase_CS"/>
</dbReference>
<dbReference type="InterPro" id="IPR027417">
    <property type="entry name" value="P-loop_NTPase"/>
</dbReference>
<evidence type="ECO:0000256" key="2">
    <source>
        <dbReference type="ARBA" id="ARBA00012955"/>
    </source>
</evidence>
<evidence type="ECO:0000313" key="7">
    <source>
        <dbReference type="EMBL" id="SPD16550.1"/>
    </source>
</evidence>
<organism evidence="7">
    <name type="scientific">Fagus sylvatica</name>
    <name type="common">Beechnut</name>
    <dbReference type="NCBI Taxonomy" id="28930"/>
    <lineage>
        <taxon>Eukaryota</taxon>
        <taxon>Viridiplantae</taxon>
        <taxon>Streptophyta</taxon>
        <taxon>Embryophyta</taxon>
        <taxon>Tracheophyta</taxon>
        <taxon>Spermatophyta</taxon>
        <taxon>Magnoliopsida</taxon>
        <taxon>eudicotyledons</taxon>
        <taxon>Gunneridae</taxon>
        <taxon>Pentapetalae</taxon>
        <taxon>rosids</taxon>
        <taxon>fabids</taxon>
        <taxon>Fagales</taxon>
        <taxon>Fagaceae</taxon>
        <taxon>Fagus</taxon>
    </lineage>
</organism>
<evidence type="ECO:0000256" key="3">
    <source>
        <dbReference type="ARBA" id="ARBA00022679"/>
    </source>
</evidence>
<dbReference type="PANTHER" id="PTHR23359">
    <property type="entry name" value="NUCLEOTIDE KINASE"/>
    <property type="match status" value="1"/>
</dbReference>
<dbReference type="GO" id="GO:0004017">
    <property type="term" value="F:AMP kinase activity"/>
    <property type="evidence" value="ECO:0007669"/>
    <property type="project" value="UniProtKB-EC"/>
</dbReference>
<evidence type="ECO:0000256" key="5">
    <source>
        <dbReference type="ARBA" id="ARBA00022777"/>
    </source>
</evidence>
<dbReference type="SUPFAM" id="SSF52540">
    <property type="entry name" value="P-loop containing nucleoside triphosphate hydrolases"/>
    <property type="match status" value="1"/>
</dbReference>
<dbReference type="GO" id="GO:0005524">
    <property type="term" value="F:ATP binding"/>
    <property type="evidence" value="ECO:0007669"/>
    <property type="project" value="InterPro"/>
</dbReference>
<evidence type="ECO:0000256" key="1">
    <source>
        <dbReference type="ARBA" id="ARBA00007220"/>
    </source>
</evidence>
<name>A0A2N9HXS7_FAGSY</name>
<dbReference type="PROSITE" id="PS00113">
    <property type="entry name" value="ADENYLATE_KINASE"/>
    <property type="match status" value="1"/>
</dbReference>
<dbReference type="InterPro" id="IPR000850">
    <property type="entry name" value="Adenylat/UMP-CMP_kin"/>
</dbReference>
<sequence>MIGLSRLSATKAAAITALPPLHRLTQLTLSRFYSGAASTAQPQLDYSSSDYYYYDYNNHKSKAPSAKKHVFAERLSKLLEVPHISIATLVRQDLSPRSSLYKQIANAVNCGELVPEDIIFGLLSKRLEDGYYQGENGFILDGIPRSPIQAEILDQLAEIDLVVNFKCSEDGLLKHREEANWKEKIQLYVEQVVFNSHFSVLPCIPVDAS</sequence>
<keyword evidence="3" id="KW-0808">Transferase</keyword>